<feature type="transmembrane region" description="Helical" evidence="1">
    <location>
        <begin position="32"/>
        <end position="51"/>
    </location>
</feature>
<gene>
    <name evidence="2" type="ORF">SS1G_01000</name>
</gene>
<protein>
    <submittedName>
        <fullName evidence="2">Uncharacterized protein</fullName>
    </submittedName>
</protein>
<dbReference type="RefSeq" id="XP_001598911.1">
    <property type="nucleotide sequence ID" value="XM_001598861.1"/>
</dbReference>
<keyword evidence="3" id="KW-1185">Reference proteome</keyword>
<dbReference type="Proteomes" id="UP000001312">
    <property type="component" value="Unassembled WGS sequence"/>
</dbReference>
<keyword evidence="1" id="KW-0472">Membrane</keyword>
<dbReference type="HOGENOM" id="CLU_3051777_0_0_1"/>
<dbReference type="EMBL" id="CH476621">
    <property type="protein sequence ID" value="EDN91597.1"/>
    <property type="molecule type" value="Genomic_DNA"/>
</dbReference>
<evidence type="ECO:0000313" key="2">
    <source>
        <dbReference type="EMBL" id="EDN91597.1"/>
    </source>
</evidence>
<sequence>MATTDATMLASTPFRGFYGQTARIIYHETRNILLWIFKLIIVVPLLSSGVVKNA</sequence>
<dbReference type="GeneID" id="5494380"/>
<dbReference type="KEGG" id="ssl:SS1G_01000"/>
<keyword evidence="1" id="KW-0812">Transmembrane</keyword>
<evidence type="ECO:0000313" key="3">
    <source>
        <dbReference type="Proteomes" id="UP000001312"/>
    </source>
</evidence>
<dbReference type="AlphaFoldDB" id="A7E6S5"/>
<keyword evidence="1" id="KW-1133">Transmembrane helix</keyword>
<name>A7E6S5_SCLS1</name>
<organism evidence="2 3">
    <name type="scientific">Sclerotinia sclerotiorum (strain ATCC 18683 / 1980 / Ss-1)</name>
    <name type="common">White mold</name>
    <name type="synonym">Whetzelinia sclerotiorum</name>
    <dbReference type="NCBI Taxonomy" id="665079"/>
    <lineage>
        <taxon>Eukaryota</taxon>
        <taxon>Fungi</taxon>
        <taxon>Dikarya</taxon>
        <taxon>Ascomycota</taxon>
        <taxon>Pezizomycotina</taxon>
        <taxon>Leotiomycetes</taxon>
        <taxon>Helotiales</taxon>
        <taxon>Sclerotiniaceae</taxon>
        <taxon>Sclerotinia</taxon>
    </lineage>
</organism>
<accession>A7E6S5</accession>
<reference evidence="3" key="1">
    <citation type="journal article" date="2011" name="PLoS Genet.">
        <title>Genomic analysis of the necrotrophic fungal pathogens Sclerotinia sclerotiorum and Botrytis cinerea.</title>
        <authorList>
            <person name="Amselem J."/>
            <person name="Cuomo C.A."/>
            <person name="van Kan J.A."/>
            <person name="Viaud M."/>
            <person name="Benito E.P."/>
            <person name="Couloux A."/>
            <person name="Coutinho P.M."/>
            <person name="de Vries R.P."/>
            <person name="Dyer P.S."/>
            <person name="Fillinger S."/>
            <person name="Fournier E."/>
            <person name="Gout L."/>
            <person name="Hahn M."/>
            <person name="Kohn L."/>
            <person name="Lapalu N."/>
            <person name="Plummer K.M."/>
            <person name="Pradier J.M."/>
            <person name="Quevillon E."/>
            <person name="Sharon A."/>
            <person name="Simon A."/>
            <person name="ten Have A."/>
            <person name="Tudzynski B."/>
            <person name="Tudzynski P."/>
            <person name="Wincker P."/>
            <person name="Andrew M."/>
            <person name="Anthouard V."/>
            <person name="Beever R.E."/>
            <person name="Beffa R."/>
            <person name="Benoit I."/>
            <person name="Bouzid O."/>
            <person name="Brault B."/>
            <person name="Chen Z."/>
            <person name="Choquer M."/>
            <person name="Collemare J."/>
            <person name="Cotton P."/>
            <person name="Danchin E.G."/>
            <person name="Da Silva C."/>
            <person name="Gautier A."/>
            <person name="Giraud C."/>
            <person name="Giraud T."/>
            <person name="Gonzalez C."/>
            <person name="Grossetete S."/>
            <person name="Guldener U."/>
            <person name="Henrissat B."/>
            <person name="Howlett B.J."/>
            <person name="Kodira C."/>
            <person name="Kretschmer M."/>
            <person name="Lappartient A."/>
            <person name="Leroch M."/>
            <person name="Levis C."/>
            <person name="Mauceli E."/>
            <person name="Neuveglise C."/>
            <person name="Oeser B."/>
            <person name="Pearson M."/>
            <person name="Poulain J."/>
            <person name="Poussereau N."/>
            <person name="Quesneville H."/>
            <person name="Rascle C."/>
            <person name="Schumacher J."/>
            <person name="Segurens B."/>
            <person name="Sexton A."/>
            <person name="Silva E."/>
            <person name="Sirven C."/>
            <person name="Soanes D.M."/>
            <person name="Talbot N.J."/>
            <person name="Templeton M."/>
            <person name="Yandava C."/>
            <person name="Yarden O."/>
            <person name="Zeng Q."/>
            <person name="Rollins J.A."/>
            <person name="Lebrun M.H."/>
            <person name="Dickman M."/>
        </authorList>
    </citation>
    <scope>NUCLEOTIDE SEQUENCE [LARGE SCALE GENOMIC DNA]</scope>
    <source>
        <strain evidence="3">ATCC 18683 / 1980 / Ss-1</strain>
    </source>
</reference>
<proteinExistence type="predicted"/>
<evidence type="ECO:0000256" key="1">
    <source>
        <dbReference type="SAM" id="Phobius"/>
    </source>
</evidence>
<dbReference type="InParanoid" id="A7E6S5"/>